<gene>
    <name evidence="1" type="ORF">OMP44_10795</name>
</gene>
<comment type="caution">
    <text evidence="1">The sequence shown here is derived from an EMBL/GenBank/DDBJ whole genome shotgun (WGS) entry which is preliminary data.</text>
</comment>
<dbReference type="Proteomes" id="UP001157461">
    <property type="component" value="Unassembled WGS sequence"/>
</dbReference>
<accession>A0ABT6IFU8</accession>
<protein>
    <submittedName>
        <fullName evidence="1">Uncharacterized protein</fullName>
    </submittedName>
</protein>
<dbReference type="RefSeq" id="WP_280307887.1">
    <property type="nucleotide sequence ID" value="NZ_JAPDIQ010000004.1"/>
</dbReference>
<evidence type="ECO:0000313" key="2">
    <source>
        <dbReference type="Proteomes" id="UP001157461"/>
    </source>
</evidence>
<dbReference type="EMBL" id="JAPDIQ010000004">
    <property type="protein sequence ID" value="MDH4763384.1"/>
    <property type="molecule type" value="Genomic_DNA"/>
</dbReference>
<keyword evidence="2" id="KW-1185">Reference proteome</keyword>
<sequence length="157" mass="17845">MTTNSGITRSAQAEEHELRTLQIVDLAAATVTEAFAEKHWDGAIRDLIDELLDEDGHQHISLQPVVEIMQRPCELEHFTEQDHLADNAHALFRRQLLGLAIQFGSTVRKYMGQDTFASGFGYMRTVWIYADTYEAAWELAVQWAEKSHDQDAARDAK</sequence>
<organism evidence="1 2">
    <name type="scientific">Pseudomonas flavocrustae</name>
    <dbReference type="NCBI Taxonomy" id="2991719"/>
    <lineage>
        <taxon>Bacteria</taxon>
        <taxon>Pseudomonadati</taxon>
        <taxon>Pseudomonadota</taxon>
        <taxon>Gammaproteobacteria</taxon>
        <taxon>Pseudomonadales</taxon>
        <taxon>Pseudomonadaceae</taxon>
        <taxon>Pseudomonas</taxon>
    </lineage>
</organism>
<proteinExistence type="predicted"/>
<name>A0ABT6IFU8_9PSED</name>
<evidence type="ECO:0000313" key="1">
    <source>
        <dbReference type="EMBL" id="MDH4763384.1"/>
    </source>
</evidence>
<reference evidence="1 2" key="1">
    <citation type="submission" date="2022-10" db="EMBL/GenBank/DDBJ databases">
        <title>A novel Pseudomonas species, isolated from Passiflora incarnata leaves.</title>
        <authorList>
            <person name="Cueva-Yesquen L.G."/>
            <person name="Fantinatti-Garboggini F."/>
        </authorList>
    </citation>
    <scope>NUCLEOTIDE SEQUENCE [LARGE SCALE GENOMIC DNA]</scope>
    <source>
        <strain evidence="1 2">CBMAI 2609</strain>
    </source>
</reference>